<dbReference type="EMBL" id="NHTK01000875">
    <property type="protein sequence ID" value="PPR04933.1"/>
    <property type="molecule type" value="Genomic_DNA"/>
</dbReference>
<dbReference type="GO" id="GO:0008061">
    <property type="term" value="F:chitin binding"/>
    <property type="evidence" value="ECO:0007669"/>
    <property type="project" value="InterPro"/>
</dbReference>
<reference evidence="10 11" key="1">
    <citation type="journal article" date="2018" name="Evol. Lett.">
        <title>Horizontal gene cluster transfer increased hallucinogenic mushroom diversity.</title>
        <authorList>
            <person name="Reynolds H.T."/>
            <person name="Vijayakumar V."/>
            <person name="Gluck-Thaler E."/>
            <person name="Korotkin H.B."/>
            <person name="Matheny P.B."/>
            <person name="Slot J.C."/>
        </authorList>
    </citation>
    <scope>NUCLEOTIDE SEQUENCE [LARGE SCALE GENOMIC DNA]</scope>
    <source>
        <strain evidence="10 11">2629</strain>
    </source>
</reference>
<dbReference type="Pfam" id="PF00704">
    <property type="entry name" value="Glyco_hydro_18"/>
    <property type="match status" value="1"/>
</dbReference>
<evidence type="ECO:0000256" key="7">
    <source>
        <dbReference type="RuleBase" id="RU000489"/>
    </source>
</evidence>
<protein>
    <recommendedName>
        <fullName evidence="9">GH18 domain-containing protein</fullName>
    </recommendedName>
</protein>
<keyword evidence="6" id="KW-0624">Polysaccharide degradation</keyword>
<keyword evidence="11" id="KW-1185">Reference proteome</keyword>
<dbReference type="PROSITE" id="PS01095">
    <property type="entry name" value="GH18_1"/>
    <property type="match status" value="1"/>
</dbReference>
<dbReference type="GO" id="GO:0006032">
    <property type="term" value="P:chitin catabolic process"/>
    <property type="evidence" value="ECO:0007669"/>
    <property type="project" value="UniProtKB-KW"/>
</dbReference>
<evidence type="ECO:0000256" key="6">
    <source>
        <dbReference type="ARBA" id="ARBA00023326"/>
    </source>
</evidence>
<comment type="catalytic activity">
    <reaction evidence="1">
        <text>Random endo-hydrolysis of N-acetyl-beta-D-glucosaminide (1-&gt;4)-beta-linkages in chitin and chitodextrins.</text>
        <dbReference type="EC" id="3.2.1.14"/>
    </reaction>
</comment>
<evidence type="ECO:0000256" key="3">
    <source>
        <dbReference type="ARBA" id="ARBA00023024"/>
    </source>
</evidence>
<dbReference type="InterPro" id="IPR001223">
    <property type="entry name" value="Glyco_hydro18_cat"/>
</dbReference>
<dbReference type="InParanoid" id="A0A409YPK6"/>
<evidence type="ECO:0000256" key="5">
    <source>
        <dbReference type="ARBA" id="ARBA00023295"/>
    </source>
</evidence>
<evidence type="ECO:0000256" key="4">
    <source>
        <dbReference type="ARBA" id="ARBA00023277"/>
    </source>
</evidence>
<evidence type="ECO:0000313" key="10">
    <source>
        <dbReference type="EMBL" id="PPR04933.1"/>
    </source>
</evidence>
<keyword evidence="4" id="KW-0119">Carbohydrate metabolism</keyword>
<dbReference type="SUPFAM" id="SSF54556">
    <property type="entry name" value="Chitinase insertion domain"/>
    <property type="match status" value="1"/>
</dbReference>
<gene>
    <name evidence="10" type="ORF">CVT24_007314</name>
</gene>
<dbReference type="PANTHER" id="PTHR11177:SF397">
    <property type="entry name" value="CHITINASE"/>
    <property type="match status" value="1"/>
</dbReference>
<evidence type="ECO:0000259" key="9">
    <source>
        <dbReference type="PROSITE" id="PS51910"/>
    </source>
</evidence>
<keyword evidence="5 7" id="KW-0326">Glycosidase</keyword>
<proteinExistence type="predicted"/>
<dbReference type="SMART" id="SM00636">
    <property type="entry name" value="Glyco_18"/>
    <property type="match status" value="1"/>
</dbReference>
<dbReference type="InterPro" id="IPR011583">
    <property type="entry name" value="Chitinase_II/V-like_cat"/>
</dbReference>
<dbReference type="Proteomes" id="UP000284842">
    <property type="component" value="Unassembled WGS sequence"/>
</dbReference>
<organism evidence="10 11">
    <name type="scientific">Panaeolus cyanescens</name>
    <dbReference type="NCBI Taxonomy" id="181874"/>
    <lineage>
        <taxon>Eukaryota</taxon>
        <taxon>Fungi</taxon>
        <taxon>Dikarya</taxon>
        <taxon>Basidiomycota</taxon>
        <taxon>Agaricomycotina</taxon>
        <taxon>Agaricomycetes</taxon>
        <taxon>Agaricomycetidae</taxon>
        <taxon>Agaricales</taxon>
        <taxon>Agaricineae</taxon>
        <taxon>Galeropsidaceae</taxon>
        <taxon>Panaeolus</taxon>
    </lineage>
</organism>
<keyword evidence="2 7" id="KW-0378">Hydrolase</keyword>
<dbReference type="Gene3D" id="3.20.20.80">
    <property type="entry name" value="Glycosidases"/>
    <property type="match status" value="1"/>
</dbReference>
<dbReference type="GO" id="GO:0008843">
    <property type="term" value="F:endochitinase activity"/>
    <property type="evidence" value="ECO:0007669"/>
    <property type="project" value="UniProtKB-EC"/>
</dbReference>
<dbReference type="PROSITE" id="PS51910">
    <property type="entry name" value="GH18_2"/>
    <property type="match status" value="1"/>
</dbReference>
<dbReference type="InterPro" id="IPR050314">
    <property type="entry name" value="Glycosyl_Hydrlase_18"/>
</dbReference>
<dbReference type="STRING" id="181874.A0A409YPK6"/>
<evidence type="ECO:0000256" key="8">
    <source>
        <dbReference type="SAM" id="MobiDB-lite"/>
    </source>
</evidence>
<dbReference type="OrthoDB" id="73875at2759"/>
<dbReference type="InterPro" id="IPR017853">
    <property type="entry name" value="GH"/>
</dbReference>
<feature type="region of interest" description="Disordered" evidence="8">
    <location>
        <begin position="656"/>
        <end position="677"/>
    </location>
</feature>
<dbReference type="InterPro" id="IPR029070">
    <property type="entry name" value="Chitinase_insertion_sf"/>
</dbReference>
<dbReference type="SUPFAM" id="SSF51445">
    <property type="entry name" value="(Trans)glycosidases"/>
    <property type="match status" value="1"/>
</dbReference>
<dbReference type="Gene3D" id="3.10.50.10">
    <property type="match status" value="1"/>
</dbReference>
<comment type="caution">
    <text evidence="10">The sequence shown here is derived from an EMBL/GenBank/DDBJ whole genome shotgun (WGS) entry which is preliminary data.</text>
</comment>
<dbReference type="GO" id="GO:0000272">
    <property type="term" value="P:polysaccharide catabolic process"/>
    <property type="evidence" value="ECO:0007669"/>
    <property type="project" value="UniProtKB-KW"/>
</dbReference>
<dbReference type="PANTHER" id="PTHR11177">
    <property type="entry name" value="CHITINASE"/>
    <property type="match status" value="1"/>
</dbReference>
<evidence type="ECO:0000313" key="11">
    <source>
        <dbReference type="Proteomes" id="UP000284842"/>
    </source>
</evidence>
<evidence type="ECO:0000256" key="1">
    <source>
        <dbReference type="ARBA" id="ARBA00000822"/>
    </source>
</evidence>
<dbReference type="InterPro" id="IPR001579">
    <property type="entry name" value="Glyco_hydro_18_chit_AS"/>
</dbReference>
<sequence length="1622" mass="176554">MAHAAMACQVSVEFCGTGCQSNCNPPGFQGCSDNQASATHRRIGYYEGWALQTSSRGCNAYTPEQISAETLTHINFAFALISNSFTIIEMTPGDVQLWLRTTALKKKNPSLKVFLSIGGWSFNDPPTSNIFSDLVASAANRATFISSALSVLQAYAFDGIDVDWEYPAAYDRGGNPADKANFVTFMAEVKAAFRSNNYGLTFTAPSSYWYLQHFDLPGLMQHADWVNIMTYDLHGTWDGKDPYIGAIVQAHTNLTEIKQTMQLFANVGINPSQMVMGIGFYGRSFQLADPSCNVPGCPFVSGAAPGVCSLNSGTLMFSEIESIISSNALTPVFDSIDAVKYIVWNDNQWVSYDDSETLQMKLNYANSICLGGTMIWSVDQDDTSYTALKGLYPDINVNNPSFVDATSCMITGCGQGCPSGQQWSAMTTLTTNPGSSVTCPANNPATLCCPTGDKPRNCKWSGGGGTTCNAQCEVGQVTLAIDPVGDGKSPTCLQGEKAYCCDSNQDLDCFATGCGRSLNCAAGYTALTTVKQGSSDNGGCEQQNQNLPHPQTCPEVCSTNNKPVCCNNNPGYKNCKWYGDLPSCTHSACPAGQLAVFSDIQGDASSPCLGKGKRLFCCDPPNANQFLPVPEDWVFPKFVPGHSEPVNFQPATFTVDFDQDTGSDTPPPASSFNDGDENDSPFGEVFISSPNAASVSSLDFASDWVVTSCDPSSDQPQQVLAYCSLPLDHEDSGCGHVFIGQAKHTIVRMPKSCGVGPYARVVSLDVHSDQNILPDHHAARLPAGEKVYSLSFDYNFAAIPDENGPVLMRADITNMQDYWNEMINSPPDSGTDTTRRRRDMKRNFHQAHQYEKRWFGSFSSWLNRMNTVKSQNSIARTFSWADSYTIFHQEESCPNFHSSLDITVAGNAHLSSHFGYYLEATVVPPAIQQSYVYFSTGAGAQATFTITGLAGVNFDSDKLEVFSAGFPGLYYPGLLTLGPSLHVYVQLTGQLSMSGKFETSIGYTFPSFDVTIGKEDNNADSETFEPAVNPTSSNQGYNFGFGYNVALEGSAEAHVIPTLQLGLSILGGELMDAQVFAEADMYVGVGVNGSVSNANAASFCVQPYYGVGVNGGLTGSLLWWRDNAVSTSFYANKFNFGGHCFSSVTEVDDSASVTKREELHYAEHWHSLSSGPPIPILHRSESVAYTALESANGSISNIYHVPHRERSLNPRAGVPFLPGNLFCPQDNTGIQGTTDGSDCLFYDDANADFNMGLLTRRSLEFNAESYLGSTGNNSDSTLHFKQLDRNPVLTTCPGVTINVPDYNQCPISAYYDLENPTTLDPTFGSWVPKVPVDLGTNADGTQSLAHPGSTAIYSREHPYEAQMAATFIDFLQKSTGLWRNAAGNNNWCTWVNDNLRTTPNYMPAGQNVFTQIGQCYPSNANPRAMPVMEQAANVIKNKALFSGEASLMNANPIPVRSLTSFRRYCAQKQISVMRATAGVTSFMNDFTVKNFFLDQNTCIKNVWTTWYGLYRTSNVDAPSKNNFDMASLYNTWVFHVVNGVQPFLTQQLQTMAANYNSANNGAVATVALSWPILLDQRQTNRNGNPVNVLQYVTPQMQVTQQDVINQIVNSVQPIYWASDLLR</sequence>
<evidence type="ECO:0000256" key="2">
    <source>
        <dbReference type="ARBA" id="ARBA00022801"/>
    </source>
</evidence>
<feature type="domain" description="GH18" evidence="9">
    <location>
        <begin position="40"/>
        <end position="405"/>
    </location>
</feature>
<keyword evidence="3" id="KW-0146">Chitin degradation</keyword>
<accession>A0A409YPK6</accession>
<name>A0A409YPK6_9AGAR</name>